<dbReference type="InterPro" id="IPR023214">
    <property type="entry name" value="HAD_sf"/>
</dbReference>
<comment type="caution">
    <text evidence="1">The sequence shown here is derived from an EMBL/GenBank/DDBJ whole genome shotgun (WGS) entry which is preliminary data.</text>
</comment>
<dbReference type="SFLD" id="SFLDS00003">
    <property type="entry name" value="Haloacid_Dehalogenase"/>
    <property type="match status" value="1"/>
</dbReference>
<accession>A0ABU0X575</accession>
<dbReference type="Pfam" id="PF00702">
    <property type="entry name" value="Hydrolase"/>
    <property type="match status" value="1"/>
</dbReference>
<evidence type="ECO:0000313" key="1">
    <source>
        <dbReference type="EMBL" id="MDQ2587166.1"/>
    </source>
</evidence>
<dbReference type="EMBL" id="NSDM01000011">
    <property type="protein sequence ID" value="MDQ2587166.1"/>
    <property type="molecule type" value="Genomic_DNA"/>
</dbReference>
<evidence type="ECO:0008006" key="3">
    <source>
        <dbReference type="Google" id="ProtNLM"/>
    </source>
</evidence>
<dbReference type="InterPro" id="IPR036412">
    <property type="entry name" value="HAD-like_sf"/>
</dbReference>
<organism evidence="1 2">
    <name type="scientific">Saccharothrix yanglingensis</name>
    <dbReference type="NCBI Taxonomy" id="659496"/>
    <lineage>
        <taxon>Bacteria</taxon>
        <taxon>Bacillati</taxon>
        <taxon>Actinomycetota</taxon>
        <taxon>Actinomycetes</taxon>
        <taxon>Pseudonocardiales</taxon>
        <taxon>Pseudonocardiaceae</taxon>
        <taxon>Saccharothrix</taxon>
    </lineage>
</organism>
<dbReference type="Gene3D" id="3.40.50.1000">
    <property type="entry name" value="HAD superfamily/HAD-like"/>
    <property type="match status" value="1"/>
</dbReference>
<sequence length="320" mass="33702">MRGVVLRAEEPVRVPAGPAGDAAARPVGQAVSAPSLLLLDLDGVLRRFGPDAPIEDEFGLPRGALARVSFALSVPAVTGRVTDEEWRDAVRRQLVREDVPEDAATAAVAAWTRTGEVIPEALDLVRRVRGRCRVALLSNATDRLPRDLAALGLDREVDAVVTSARLGVAKPSPEAFRRALRVLQHSTSSTLFCDDNEENAAAARTIGLDAVHTPDAASLREALRSRGLLDGGGGAPGTTRGGPLLLVLHDRDDAEQAAGELAEAGWAPCAVHKDLLAGEDDVEDADWVVEPTTGPDGQPASAHRGLLEALAARYDGFVTD</sequence>
<reference evidence="1 2" key="1">
    <citation type="submission" date="2017-06" db="EMBL/GenBank/DDBJ databases">
        <title>Cultured bacterium strain Saccharothrix yanglingensis Hhs.015.</title>
        <authorList>
            <person name="Xia Y."/>
        </authorList>
    </citation>
    <scope>NUCLEOTIDE SEQUENCE [LARGE SCALE GENOMIC DNA]</scope>
    <source>
        <strain evidence="1 2">Hhs.015</strain>
    </source>
</reference>
<keyword evidence="2" id="KW-1185">Reference proteome</keyword>
<dbReference type="PANTHER" id="PTHR43611">
    <property type="entry name" value="ALPHA-D-GLUCOSE 1-PHOSPHATE PHOSPHATASE"/>
    <property type="match status" value="1"/>
</dbReference>
<dbReference type="SUPFAM" id="SSF56784">
    <property type="entry name" value="HAD-like"/>
    <property type="match status" value="1"/>
</dbReference>
<name>A0ABU0X575_9PSEU</name>
<dbReference type="InterPro" id="IPR006439">
    <property type="entry name" value="HAD-SF_hydro_IA"/>
</dbReference>
<protein>
    <recommendedName>
        <fullName evidence="3">Hydrolase of the HAD superfamily</fullName>
    </recommendedName>
</protein>
<proteinExistence type="predicted"/>
<dbReference type="SFLD" id="SFLDG01129">
    <property type="entry name" value="C1.5:_HAD__Beta-PGM__Phosphata"/>
    <property type="match status" value="1"/>
</dbReference>
<gene>
    <name evidence="1" type="ORF">CKY47_24900</name>
</gene>
<dbReference type="Proteomes" id="UP001225605">
    <property type="component" value="Unassembled WGS sequence"/>
</dbReference>
<dbReference type="NCBIfam" id="TIGR01509">
    <property type="entry name" value="HAD-SF-IA-v3"/>
    <property type="match status" value="1"/>
</dbReference>
<dbReference type="PANTHER" id="PTHR43611:SF3">
    <property type="entry name" value="FLAVIN MONONUCLEOTIDE HYDROLASE 1, CHLOROPLATIC"/>
    <property type="match status" value="1"/>
</dbReference>
<evidence type="ECO:0000313" key="2">
    <source>
        <dbReference type="Proteomes" id="UP001225605"/>
    </source>
</evidence>